<dbReference type="Gene3D" id="1.10.443.10">
    <property type="entry name" value="Intergrase catalytic core"/>
    <property type="match status" value="1"/>
</dbReference>
<dbReference type="InterPro" id="IPR010998">
    <property type="entry name" value="Integrase_recombinase_N"/>
</dbReference>
<protein>
    <submittedName>
        <fullName evidence="6">Site-specific integrase</fullName>
    </submittedName>
</protein>
<dbReference type="PANTHER" id="PTHR30349:SF64">
    <property type="entry name" value="PROPHAGE INTEGRASE INTD-RELATED"/>
    <property type="match status" value="1"/>
</dbReference>
<name>A0ABU9DVN7_9BACL</name>
<comment type="caution">
    <text evidence="6">The sequence shown here is derived from an EMBL/GenBank/DDBJ whole genome shotgun (WGS) entry which is preliminary data.</text>
</comment>
<keyword evidence="7" id="KW-1185">Reference proteome</keyword>
<dbReference type="RefSeq" id="WP_341420066.1">
    <property type="nucleotide sequence ID" value="NZ_JBBPCC010000038.1"/>
</dbReference>
<evidence type="ECO:0000313" key="6">
    <source>
        <dbReference type="EMBL" id="MEK8132939.1"/>
    </source>
</evidence>
<reference evidence="6 7" key="1">
    <citation type="submission" date="2024-04" db="EMBL/GenBank/DDBJ databases">
        <title>draft genome sequnece of Paenibacillus filicis.</title>
        <authorList>
            <person name="Kim D.-U."/>
        </authorList>
    </citation>
    <scope>NUCLEOTIDE SEQUENCE [LARGE SCALE GENOMIC DNA]</scope>
    <source>
        <strain evidence="6 7">KACC14197</strain>
    </source>
</reference>
<dbReference type="InterPro" id="IPR004107">
    <property type="entry name" value="Integrase_SAM-like_N"/>
</dbReference>
<comment type="similarity">
    <text evidence="1">Belongs to the 'phage' integrase family.</text>
</comment>
<evidence type="ECO:0000256" key="1">
    <source>
        <dbReference type="ARBA" id="ARBA00008857"/>
    </source>
</evidence>
<dbReference type="Pfam" id="PF00589">
    <property type="entry name" value="Phage_integrase"/>
    <property type="match status" value="1"/>
</dbReference>
<feature type="domain" description="Tyr recombinase" evidence="5">
    <location>
        <begin position="175"/>
        <end position="374"/>
    </location>
</feature>
<dbReference type="InterPro" id="IPR028259">
    <property type="entry name" value="AP2-like_int_N"/>
</dbReference>
<evidence type="ECO:0000313" key="7">
    <source>
        <dbReference type="Proteomes" id="UP001469365"/>
    </source>
</evidence>
<dbReference type="PROSITE" id="PS51898">
    <property type="entry name" value="TYR_RECOMBINASE"/>
    <property type="match status" value="1"/>
</dbReference>
<evidence type="ECO:0000259" key="5">
    <source>
        <dbReference type="PROSITE" id="PS51898"/>
    </source>
</evidence>
<evidence type="ECO:0000256" key="3">
    <source>
        <dbReference type="ARBA" id="ARBA00023125"/>
    </source>
</evidence>
<evidence type="ECO:0000256" key="2">
    <source>
        <dbReference type="ARBA" id="ARBA00022908"/>
    </source>
</evidence>
<dbReference type="CDD" id="cd01189">
    <property type="entry name" value="INT_ICEBs1_C_like"/>
    <property type="match status" value="1"/>
</dbReference>
<dbReference type="InterPro" id="IPR011010">
    <property type="entry name" value="DNA_brk_join_enz"/>
</dbReference>
<keyword evidence="2" id="KW-0229">DNA integration</keyword>
<organism evidence="6 7">
    <name type="scientific">Paenibacillus filicis</name>
    <dbReference type="NCBI Taxonomy" id="669464"/>
    <lineage>
        <taxon>Bacteria</taxon>
        <taxon>Bacillati</taxon>
        <taxon>Bacillota</taxon>
        <taxon>Bacilli</taxon>
        <taxon>Bacillales</taxon>
        <taxon>Paenibacillaceae</taxon>
        <taxon>Paenibacillus</taxon>
    </lineage>
</organism>
<sequence>MASFQKYNTKNGPMWMYKYYLPTIDPKTGKKKQSTKRGFRTKKEASLDAAKTEQEIANGTFVIEDRFMTFKQLFEQWFATISTTYKPPTKKSVMSKFNKRILPHFGHLKLKDITKSYCQDVLNAWHKEIKSVENMRMYASLIFEHAIKMEILSKNPMKDTILPKSEEDFFADDTDKRNYWEKHEIKQFLEAAENEFSLRDYVIFHTLIYTGARKGEVLALRWNDIDFKNKTMSLSKTLFQENRQSLSLTSKTADSKRVISLDDTSINWLKKLRTEASKGTVVSLDGQANSLVFARKDGEGIRLAHPNRKLQKLIEKLNLHSITVHGLRHTHASLLFEAGANIKEVQERLGHSDIKMTMNIYTHVTKAVKEKTADRFEKFMQQ</sequence>
<accession>A0ABU9DVN7</accession>
<proteinExistence type="inferred from homology"/>
<keyword evidence="4" id="KW-0233">DNA recombination</keyword>
<dbReference type="EMBL" id="JBBPCC010000038">
    <property type="protein sequence ID" value="MEK8132939.1"/>
    <property type="molecule type" value="Genomic_DNA"/>
</dbReference>
<dbReference type="InterPro" id="IPR050090">
    <property type="entry name" value="Tyrosine_recombinase_XerCD"/>
</dbReference>
<dbReference type="Pfam" id="PF14659">
    <property type="entry name" value="Phage_int_SAM_3"/>
    <property type="match status" value="1"/>
</dbReference>
<dbReference type="SUPFAM" id="SSF56349">
    <property type="entry name" value="DNA breaking-rejoining enzymes"/>
    <property type="match status" value="1"/>
</dbReference>
<dbReference type="Pfam" id="PF14657">
    <property type="entry name" value="Arm-DNA-bind_4"/>
    <property type="match status" value="1"/>
</dbReference>
<keyword evidence="3" id="KW-0238">DNA-binding</keyword>
<dbReference type="InterPro" id="IPR002104">
    <property type="entry name" value="Integrase_catalytic"/>
</dbReference>
<dbReference type="Proteomes" id="UP001469365">
    <property type="component" value="Unassembled WGS sequence"/>
</dbReference>
<dbReference type="InterPro" id="IPR013762">
    <property type="entry name" value="Integrase-like_cat_sf"/>
</dbReference>
<evidence type="ECO:0000256" key="4">
    <source>
        <dbReference type="ARBA" id="ARBA00023172"/>
    </source>
</evidence>
<dbReference type="PANTHER" id="PTHR30349">
    <property type="entry name" value="PHAGE INTEGRASE-RELATED"/>
    <property type="match status" value="1"/>
</dbReference>
<dbReference type="Gene3D" id="1.10.150.130">
    <property type="match status" value="1"/>
</dbReference>
<gene>
    <name evidence="6" type="ORF">WMW72_34160</name>
</gene>